<dbReference type="Gene3D" id="3.90.79.10">
    <property type="entry name" value="Nucleoside Triphosphate Pyrophosphohydrolase"/>
    <property type="match status" value="1"/>
</dbReference>
<evidence type="ECO:0000256" key="8">
    <source>
        <dbReference type="RuleBase" id="RU003476"/>
    </source>
</evidence>
<comment type="similarity">
    <text evidence="3 8">Belongs to the Nudix hydrolase family.</text>
</comment>
<sequence>MTHPAGDRAVVPDPLAYDAALRERVAANLAGHERWVADLADRPHAAVAVVLVDSTAQDVVTWARDGDGMVDEDPRLPHKRLLGAAGGAAFLLCRRALTMRLHPGQFALPGGRLEPGESVVEAALRETHEEVGLELAPDQVLGLLDDYETRSGFVMTPVVVWGGAAQVRPDPSEVHAVFRIGLHQLQRPDSPRFTTIAESDRPVVSVPLGAALIHAPTAAVLVQLNWLGLLGLADPVHDFEQPVFAWR</sequence>
<keyword evidence="6" id="KW-0460">Magnesium</keyword>
<evidence type="ECO:0000256" key="4">
    <source>
        <dbReference type="ARBA" id="ARBA00022723"/>
    </source>
</evidence>
<evidence type="ECO:0000256" key="3">
    <source>
        <dbReference type="ARBA" id="ARBA00005582"/>
    </source>
</evidence>
<dbReference type="InterPro" id="IPR020476">
    <property type="entry name" value="Nudix_hydrolase"/>
</dbReference>
<evidence type="ECO:0000256" key="5">
    <source>
        <dbReference type="ARBA" id="ARBA00022801"/>
    </source>
</evidence>
<keyword evidence="7" id="KW-0464">Manganese</keyword>
<dbReference type="InterPro" id="IPR020084">
    <property type="entry name" value="NUDIX_hydrolase_CS"/>
</dbReference>
<dbReference type="PRINTS" id="PR00502">
    <property type="entry name" value="NUDIXFAMILY"/>
</dbReference>
<protein>
    <submittedName>
        <fullName evidence="10">CoA pyrophosphatase</fullName>
    </submittedName>
</protein>
<dbReference type="InterPro" id="IPR000086">
    <property type="entry name" value="NUDIX_hydrolase_dom"/>
</dbReference>
<evidence type="ECO:0000313" key="11">
    <source>
        <dbReference type="Proteomes" id="UP001056455"/>
    </source>
</evidence>
<name>A0ABY4YNS8_9MICO</name>
<evidence type="ECO:0000313" key="10">
    <source>
        <dbReference type="EMBL" id="USQ78150.1"/>
    </source>
</evidence>
<feature type="domain" description="Nudix hydrolase" evidence="9">
    <location>
        <begin position="42"/>
        <end position="204"/>
    </location>
</feature>
<reference evidence="10" key="1">
    <citation type="submission" date="2022-06" db="EMBL/GenBank/DDBJ databases">
        <title>Ornithinimicrobium HY1793.</title>
        <authorList>
            <person name="Huang Y."/>
        </authorList>
    </citation>
    <scope>NUCLEOTIDE SEQUENCE</scope>
    <source>
        <strain evidence="10">HY1793</strain>
    </source>
</reference>
<evidence type="ECO:0000256" key="7">
    <source>
        <dbReference type="ARBA" id="ARBA00023211"/>
    </source>
</evidence>
<dbReference type="PROSITE" id="PS51462">
    <property type="entry name" value="NUDIX"/>
    <property type="match status" value="1"/>
</dbReference>
<dbReference type="CDD" id="cd03426">
    <property type="entry name" value="NUDIX_CoAse_Nudt7"/>
    <property type="match status" value="1"/>
</dbReference>
<dbReference type="EMBL" id="CP099489">
    <property type="protein sequence ID" value="USQ78150.1"/>
    <property type="molecule type" value="Genomic_DNA"/>
</dbReference>
<comment type="cofactor">
    <cofactor evidence="1">
        <name>Mn(2+)</name>
        <dbReference type="ChEBI" id="CHEBI:29035"/>
    </cofactor>
</comment>
<dbReference type="RefSeq" id="WP_252590944.1">
    <property type="nucleotide sequence ID" value="NZ_CP099489.1"/>
</dbReference>
<dbReference type="Proteomes" id="UP001056455">
    <property type="component" value="Chromosome"/>
</dbReference>
<dbReference type="SUPFAM" id="SSF55811">
    <property type="entry name" value="Nudix"/>
    <property type="match status" value="1"/>
</dbReference>
<evidence type="ECO:0000256" key="6">
    <source>
        <dbReference type="ARBA" id="ARBA00022842"/>
    </source>
</evidence>
<proteinExistence type="inferred from homology"/>
<dbReference type="PANTHER" id="PTHR12992:SF11">
    <property type="entry name" value="MITOCHONDRIAL COENZYME A DIPHOSPHATASE NUDT8"/>
    <property type="match status" value="1"/>
</dbReference>
<keyword evidence="5 8" id="KW-0378">Hydrolase</keyword>
<dbReference type="PROSITE" id="PS00893">
    <property type="entry name" value="NUDIX_BOX"/>
    <property type="match status" value="1"/>
</dbReference>
<evidence type="ECO:0000259" key="9">
    <source>
        <dbReference type="PROSITE" id="PS51462"/>
    </source>
</evidence>
<evidence type="ECO:0000256" key="2">
    <source>
        <dbReference type="ARBA" id="ARBA00001946"/>
    </source>
</evidence>
<dbReference type="InterPro" id="IPR015797">
    <property type="entry name" value="NUDIX_hydrolase-like_dom_sf"/>
</dbReference>
<dbReference type="PANTHER" id="PTHR12992">
    <property type="entry name" value="NUDIX HYDROLASE"/>
    <property type="match status" value="1"/>
</dbReference>
<gene>
    <name evidence="10" type="ORF">NF556_10795</name>
</gene>
<comment type="cofactor">
    <cofactor evidence="2">
        <name>Mg(2+)</name>
        <dbReference type="ChEBI" id="CHEBI:18420"/>
    </cofactor>
</comment>
<evidence type="ECO:0000256" key="1">
    <source>
        <dbReference type="ARBA" id="ARBA00001936"/>
    </source>
</evidence>
<dbReference type="Pfam" id="PF00293">
    <property type="entry name" value="NUDIX"/>
    <property type="match status" value="1"/>
</dbReference>
<keyword evidence="11" id="KW-1185">Reference proteome</keyword>
<organism evidence="10 11">
    <name type="scientific">Ornithinimicrobium faecis</name>
    <dbReference type="NCBI Taxonomy" id="2934158"/>
    <lineage>
        <taxon>Bacteria</taxon>
        <taxon>Bacillati</taxon>
        <taxon>Actinomycetota</taxon>
        <taxon>Actinomycetes</taxon>
        <taxon>Micrococcales</taxon>
        <taxon>Ornithinimicrobiaceae</taxon>
        <taxon>Ornithinimicrobium</taxon>
    </lineage>
</organism>
<accession>A0ABY4YNS8</accession>
<keyword evidence="4" id="KW-0479">Metal-binding</keyword>
<dbReference type="InterPro" id="IPR045121">
    <property type="entry name" value="CoAse"/>
</dbReference>